<evidence type="ECO:0000313" key="4">
    <source>
        <dbReference type="EMBL" id="HER44363.1"/>
    </source>
</evidence>
<feature type="domain" description="Response regulatory" evidence="3">
    <location>
        <begin position="8"/>
        <end position="105"/>
    </location>
</feature>
<evidence type="ECO:0000256" key="2">
    <source>
        <dbReference type="PROSITE-ProRule" id="PRU00169"/>
    </source>
</evidence>
<dbReference type="Pfam" id="PF00072">
    <property type="entry name" value="Response_reg"/>
    <property type="match status" value="1"/>
</dbReference>
<sequence length="105" mass="11505">MRENGRLGVLIVDDEKPARSDMARILGTMDGVEIVGEAGNGIEAVEKIDLLEPDVLLLDIRMPGLDGFQVVERISRLEEAPAVIFVTAYDTHALKAFEVHAADYI</sequence>
<dbReference type="Proteomes" id="UP000886069">
    <property type="component" value="Unassembled WGS sequence"/>
</dbReference>
<gene>
    <name evidence="4" type="ORF">ENO08_07885</name>
</gene>
<accession>A0A7V2AW64</accession>
<dbReference type="GO" id="GO:0032993">
    <property type="term" value="C:protein-DNA complex"/>
    <property type="evidence" value="ECO:0007669"/>
    <property type="project" value="TreeGrafter"/>
</dbReference>
<keyword evidence="2" id="KW-0597">Phosphoprotein</keyword>
<dbReference type="AlphaFoldDB" id="A0A7V2AW64"/>
<dbReference type="InterPro" id="IPR011006">
    <property type="entry name" value="CheY-like_superfamily"/>
</dbReference>
<dbReference type="PANTHER" id="PTHR48111">
    <property type="entry name" value="REGULATOR OF RPOS"/>
    <property type="match status" value="1"/>
</dbReference>
<organism evidence="4">
    <name type="scientific">Eiseniibacteriota bacterium</name>
    <dbReference type="NCBI Taxonomy" id="2212470"/>
    <lineage>
        <taxon>Bacteria</taxon>
        <taxon>Candidatus Eiseniibacteriota</taxon>
    </lineage>
</organism>
<evidence type="ECO:0000259" key="3">
    <source>
        <dbReference type="PROSITE" id="PS50110"/>
    </source>
</evidence>
<dbReference type="Gene3D" id="3.40.50.2300">
    <property type="match status" value="1"/>
</dbReference>
<dbReference type="SMART" id="SM00448">
    <property type="entry name" value="REC"/>
    <property type="match status" value="1"/>
</dbReference>
<dbReference type="GO" id="GO:0005829">
    <property type="term" value="C:cytosol"/>
    <property type="evidence" value="ECO:0007669"/>
    <property type="project" value="TreeGrafter"/>
</dbReference>
<dbReference type="GO" id="GO:0000976">
    <property type="term" value="F:transcription cis-regulatory region binding"/>
    <property type="evidence" value="ECO:0007669"/>
    <property type="project" value="TreeGrafter"/>
</dbReference>
<dbReference type="EMBL" id="DSEC01000567">
    <property type="protein sequence ID" value="HER44363.1"/>
    <property type="molecule type" value="Genomic_DNA"/>
</dbReference>
<name>A0A7V2AW64_UNCEI</name>
<protein>
    <submittedName>
        <fullName evidence="4">Response regulator</fullName>
    </submittedName>
</protein>
<feature type="modified residue" description="4-aspartylphosphate" evidence="2">
    <location>
        <position position="59"/>
    </location>
</feature>
<dbReference type="GO" id="GO:0000156">
    <property type="term" value="F:phosphorelay response regulator activity"/>
    <property type="evidence" value="ECO:0007669"/>
    <property type="project" value="TreeGrafter"/>
</dbReference>
<reference evidence="4" key="1">
    <citation type="journal article" date="2020" name="mSystems">
        <title>Genome- and Community-Level Interaction Insights into Carbon Utilization and Element Cycling Functions of Hydrothermarchaeota in Hydrothermal Sediment.</title>
        <authorList>
            <person name="Zhou Z."/>
            <person name="Liu Y."/>
            <person name="Xu W."/>
            <person name="Pan J."/>
            <person name="Luo Z.H."/>
            <person name="Li M."/>
        </authorList>
    </citation>
    <scope>NUCLEOTIDE SEQUENCE [LARGE SCALE GENOMIC DNA]</scope>
    <source>
        <strain evidence="4">SpSt-1233</strain>
    </source>
</reference>
<dbReference type="PROSITE" id="PS50110">
    <property type="entry name" value="RESPONSE_REGULATORY"/>
    <property type="match status" value="1"/>
</dbReference>
<feature type="non-terminal residue" evidence="4">
    <location>
        <position position="105"/>
    </location>
</feature>
<dbReference type="SUPFAM" id="SSF52172">
    <property type="entry name" value="CheY-like"/>
    <property type="match status" value="1"/>
</dbReference>
<dbReference type="PANTHER" id="PTHR48111:SF69">
    <property type="entry name" value="RESPONSE REGULATOR RECEIVER"/>
    <property type="match status" value="1"/>
</dbReference>
<dbReference type="InterPro" id="IPR001789">
    <property type="entry name" value="Sig_transdc_resp-reg_receiver"/>
</dbReference>
<keyword evidence="1" id="KW-0238">DNA-binding</keyword>
<dbReference type="InterPro" id="IPR039420">
    <property type="entry name" value="WalR-like"/>
</dbReference>
<comment type="caution">
    <text evidence="4">The sequence shown here is derived from an EMBL/GenBank/DDBJ whole genome shotgun (WGS) entry which is preliminary data.</text>
</comment>
<evidence type="ECO:0000256" key="1">
    <source>
        <dbReference type="ARBA" id="ARBA00023125"/>
    </source>
</evidence>
<proteinExistence type="predicted"/>
<dbReference type="GO" id="GO:0006355">
    <property type="term" value="P:regulation of DNA-templated transcription"/>
    <property type="evidence" value="ECO:0007669"/>
    <property type="project" value="TreeGrafter"/>
</dbReference>